<dbReference type="PANTHER" id="PTHR43283:SF7">
    <property type="entry name" value="BETA-LACTAMASE-RELATED DOMAIN-CONTAINING PROTEIN"/>
    <property type="match status" value="1"/>
</dbReference>
<keyword evidence="1" id="KW-0472">Membrane</keyword>
<dbReference type="Pfam" id="PF00144">
    <property type="entry name" value="Beta-lactamase"/>
    <property type="match status" value="1"/>
</dbReference>
<sequence length="526" mass="58112">MILKGLTSVKKHWIPIGIILVALLSFVSYAYLLPDKKTVPETSSVPWEGGKWRTSTPEEQGIYSAELADVLKTVQSEHTNIHSLLIVRNGFLVLSTYFAPYQEGDGVFYPVHSVTKSITSALTGIAINEGALKGIDQKVLNSFPEESKNNTDLNKAAITVKNLLTMQSGLDWPETQVRYGNNNIVDQMMESPNQVQFILNQPMSSAPGTVYNYNTGASHLLSAMIQKKIGINLKEYAMEKLFGPLGITDFFWAADKQGVSYGGAGLQLTPEDMAKIGYLYATNGLINGKQVIPAKWVSESTTMNNTNGFKYGYQWWGGLDYFYASGSYGQGIFVSPEKNLVVVMTSDISDTDPKIETNKLFSRIKSAAVSQQALPVNSEGNQQMKEQVRLASSSKMPTPQLPAIANEISGRTYMVKKNNAGLNFSAFTLNFSNKSDVAVFKKTLGAEIVDISVGLDNEYRETGNYKAKGYWDGDAFIINQHYVIPDSHTPYDSMIKFLFDEMEGKLEIEELSGIKSQKIVVDIISK</sequence>
<keyword evidence="1" id="KW-1133">Transmembrane helix</keyword>
<dbReference type="GO" id="GO:0016787">
    <property type="term" value="F:hydrolase activity"/>
    <property type="evidence" value="ECO:0007669"/>
    <property type="project" value="UniProtKB-KW"/>
</dbReference>
<keyword evidence="4" id="KW-1185">Reference proteome</keyword>
<dbReference type="EMBL" id="JAAOIW010000042">
    <property type="protein sequence ID" value="NHN35536.1"/>
    <property type="molecule type" value="Genomic_DNA"/>
</dbReference>
<gene>
    <name evidence="3" type="ORF">G9U52_38275</name>
</gene>
<feature type="transmembrane region" description="Helical" evidence="1">
    <location>
        <begin position="12"/>
        <end position="32"/>
    </location>
</feature>
<comment type="caution">
    <text evidence="3">The sequence shown here is derived from an EMBL/GenBank/DDBJ whole genome shotgun (WGS) entry which is preliminary data.</text>
</comment>
<dbReference type="Gene3D" id="3.40.710.10">
    <property type="entry name" value="DD-peptidase/beta-lactamase superfamily"/>
    <property type="match status" value="1"/>
</dbReference>
<dbReference type="Proteomes" id="UP001165962">
    <property type="component" value="Unassembled WGS sequence"/>
</dbReference>
<proteinExistence type="predicted"/>
<dbReference type="InterPro" id="IPR001466">
    <property type="entry name" value="Beta-lactam-related"/>
</dbReference>
<accession>A0ABX0JJJ4</accession>
<organism evidence="3 4">
    <name type="scientific">Paenibacillus agricola</name>
    <dbReference type="NCBI Taxonomy" id="2716264"/>
    <lineage>
        <taxon>Bacteria</taxon>
        <taxon>Bacillati</taxon>
        <taxon>Bacillota</taxon>
        <taxon>Bacilli</taxon>
        <taxon>Bacillales</taxon>
        <taxon>Paenibacillaceae</taxon>
        <taxon>Paenibacillus</taxon>
    </lineage>
</organism>
<evidence type="ECO:0000259" key="2">
    <source>
        <dbReference type="Pfam" id="PF00144"/>
    </source>
</evidence>
<name>A0ABX0JJJ4_9BACL</name>
<dbReference type="SUPFAM" id="SSF56601">
    <property type="entry name" value="beta-lactamase/transpeptidase-like"/>
    <property type="match status" value="1"/>
</dbReference>
<reference evidence="3" key="1">
    <citation type="submission" date="2020-03" db="EMBL/GenBank/DDBJ databases">
        <title>Draft sequencing of Paenibacilllus sp. S3N08.</title>
        <authorList>
            <person name="Kim D.-U."/>
        </authorList>
    </citation>
    <scope>NUCLEOTIDE SEQUENCE</scope>
    <source>
        <strain evidence="3">S3N08</strain>
    </source>
</reference>
<evidence type="ECO:0000256" key="1">
    <source>
        <dbReference type="SAM" id="Phobius"/>
    </source>
</evidence>
<keyword evidence="1" id="KW-0812">Transmembrane</keyword>
<keyword evidence="3" id="KW-0378">Hydrolase</keyword>
<dbReference type="InterPro" id="IPR050789">
    <property type="entry name" value="Diverse_Enzym_Activities"/>
</dbReference>
<dbReference type="RefSeq" id="WP_166158570.1">
    <property type="nucleotide sequence ID" value="NZ_JAAOIW010000042.1"/>
</dbReference>
<evidence type="ECO:0000313" key="3">
    <source>
        <dbReference type="EMBL" id="NHN35536.1"/>
    </source>
</evidence>
<feature type="domain" description="Beta-lactamase-related" evidence="2">
    <location>
        <begin position="83"/>
        <end position="351"/>
    </location>
</feature>
<dbReference type="InterPro" id="IPR012338">
    <property type="entry name" value="Beta-lactam/transpept-like"/>
</dbReference>
<protein>
    <submittedName>
        <fullName evidence="3">Serine hydrolase</fullName>
    </submittedName>
</protein>
<evidence type="ECO:0000313" key="4">
    <source>
        <dbReference type="Proteomes" id="UP001165962"/>
    </source>
</evidence>
<dbReference type="PANTHER" id="PTHR43283">
    <property type="entry name" value="BETA-LACTAMASE-RELATED"/>
    <property type="match status" value="1"/>
</dbReference>